<evidence type="ECO:0000256" key="1">
    <source>
        <dbReference type="ARBA" id="ARBA00001971"/>
    </source>
</evidence>
<dbReference type="GO" id="GO:0005789">
    <property type="term" value="C:endoplasmic reticulum membrane"/>
    <property type="evidence" value="ECO:0007669"/>
    <property type="project" value="UniProtKB-SubCell"/>
</dbReference>
<evidence type="ECO:0000256" key="10">
    <source>
        <dbReference type="ARBA" id="ARBA00023002"/>
    </source>
</evidence>
<proteinExistence type="inferred from homology"/>
<evidence type="ECO:0000256" key="14">
    <source>
        <dbReference type="ARBA" id="ARBA00047827"/>
    </source>
</evidence>
<gene>
    <name evidence="15" type="ORF">RR48_13977</name>
</gene>
<dbReference type="InterPro" id="IPR036396">
    <property type="entry name" value="Cyt_P450_sf"/>
</dbReference>
<evidence type="ECO:0000256" key="3">
    <source>
        <dbReference type="ARBA" id="ARBA00004406"/>
    </source>
</evidence>
<dbReference type="PANTHER" id="PTHR24292">
    <property type="entry name" value="CYTOCHROME P450"/>
    <property type="match status" value="1"/>
</dbReference>
<evidence type="ECO:0000256" key="6">
    <source>
        <dbReference type="ARBA" id="ARBA00022617"/>
    </source>
</evidence>
<evidence type="ECO:0000256" key="13">
    <source>
        <dbReference type="ARBA" id="ARBA00023136"/>
    </source>
</evidence>
<dbReference type="EC" id="1.14.14.1" evidence="5"/>
<dbReference type="SUPFAM" id="SSF48264">
    <property type="entry name" value="Cytochrome P450"/>
    <property type="match status" value="1"/>
</dbReference>
<dbReference type="InParanoid" id="A0A194RMA7"/>
<keyword evidence="7" id="KW-0479">Metal-binding</keyword>
<dbReference type="EMBL" id="KQ460205">
    <property type="protein sequence ID" value="KPJ17121.1"/>
    <property type="molecule type" value="Genomic_DNA"/>
</dbReference>
<sequence length="74" mass="8041">MTKNIYLPFGEGPRSCIRERLGLMQSLAGLAAVLSCYSVEPAPQTVRHPRVDPTSNGVQSVIGGLPLMFKLRSK</sequence>
<protein>
    <recommendedName>
        <fullName evidence="5">unspecific monooxygenase</fullName>
        <ecNumber evidence="5">1.14.14.1</ecNumber>
    </recommendedName>
</protein>
<name>A0A194RMA7_PAPMA</name>
<comment type="similarity">
    <text evidence="4">Belongs to the cytochrome P450 family.</text>
</comment>
<keyword evidence="11" id="KW-0408">Iron</keyword>
<evidence type="ECO:0000256" key="9">
    <source>
        <dbReference type="ARBA" id="ARBA00022848"/>
    </source>
</evidence>
<keyword evidence="9" id="KW-0492">Microsome</keyword>
<reference evidence="15 16" key="1">
    <citation type="journal article" date="2015" name="Nat. Commun.">
        <title>Outbred genome sequencing and CRISPR/Cas9 gene editing in butterflies.</title>
        <authorList>
            <person name="Li X."/>
            <person name="Fan D."/>
            <person name="Zhang W."/>
            <person name="Liu G."/>
            <person name="Zhang L."/>
            <person name="Zhao L."/>
            <person name="Fang X."/>
            <person name="Chen L."/>
            <person name="Dong Y."/>
            <person name="Chen Y."/>
            <person name="Ding Y."/>
            <person name="Zhao R."/>
            <person name="Feng M."/>
            <person name="Zhu Y."/>
            <person name="Feng Y."/>
            <person name="Jiang X."/>
            <person name="Zhu D."/>
            <person name="Xiang H."/>
            <person name="Feng X."/>
            <person name="Li S."/>
            <person name="Wang J."/>
            <person name="Zhang G."/>
            <person name="Kronforst M.R."/>
            <person name="Wang W."/>
        </authorList>
    </citation>
    <scope>NUCLEOTIDE SEQUENCE [LARGE SCALE GENOMIC DNA]</scope>
    <source>
        <strain evidence="15">Ya'a_city_454_Pm</strain>
        <tissue evidence="15">Whole body</tissue>
    </source>
</reference>
<comment type="subcellular location">
    <subcellularLocation>
        <location evidence="3">Endoplasmic reticulum membrane</location>
        <topology evidence="3">Peripheral membrane protein</topology>
    </subcellularLocation>
    <subcellularLocation>
        <location evidence="2">Microsome membrane</location>
        <topology evidence="2">Peripheral membrane protein</topology>
    </subcellularLocation>
</comment>
<evidence type="ECO:0000256" key="7">
    <source>
        <dbReference type="ARBA" id="ARBA00022723"/>
    </source>
</evidence>
<keyword evidence="13" id="KW-0472">Membrane</keyword>
<dbReference type="InterPro" id="IPR050476">
    <property type="entry name" value="Insect_CytP450_Detox"/>
</dbReference>
<keyword evidence="12" id="KW-0503">Monooxygenase</keyword>
<dbReference type="AlphaFoldDB" id="A0A194RMA7"/>
<keyword evidence="8" id="KW-0256">Endoplasmic reticulum</keyword>
<keyword evidence="6" id="KW-0349">Heme</keyword>
<dbReference type="GO" id="GO:0016712">
    <property type="term" value="F:oxidoreductase activity, acting on paired donors, with incorporation or reduction of molecular oxygen, reduced flavin or flavoprotein as one donor, and incorporation of one atom of oxygen"/>
    <property type="evidence" value="ECO:0007669"/>
    <property type="project" value="UniProtKB-EC"/>
</dbReference>
<dbReference type="GO" id="GO:0005506">
    <property type="term" value="F:iron ion binding"/>
    <property type="evidence" value="ECO:0007669"/>
    <property type="project" value="InterPro"/>
</dbReference>
<evidence type="ECO:0000256" key="8">
    <source>
        <dbReference type="ARBA" id="ARBA00022824"/>
    </source>
</evidence>
<dbReference type="Gene3D" id="1.10.630.10">
    <property type="entry name" value="Cytochrome P450"/>
    <property type="match status" value="1"/>
</dbReference>
<dbReference type="GO" id="GO:0020037">
    <property type="term" value="F:heme binding"/>
    <property type="evidence" value="ECO:0007669"/>
    <property type="project" value="InterPro"/>
</dbReference>
<evidence type="ECO:0000313" key="15">
    <source>
        <dbReference type="EMBL" id="KPJ17121.1"/>
    </source>
</evidence>
<keyword evidence="16" id="KW-1185">Reference proteome</keyword>
<keyword evidence="10" id="KW-0560">Oxidoreductase</keyword>
<evidence type="ECO:0000256" key="2">
    <source>
        <dbReference type="ARBA" id="ARBA00004174"/>
    </source>
</evidence>
<evidence type="ECO:0000256" key="4">
    <source>
        <dbReference type="ARBA" id="ARBA00010617"/>
    </source>
</evidence>
<evidence type="ECO:0000313" key="16">
    <source>
        <dbReference type="Proteomes" id="UP000053240"/>
    </source>
</evidence>
<dbReference type="Proteomes" id="UP000053240">
    <property type="component" value="Unassembled WGS sequence"/>
</dbReference>
<dbReference type="Pfam" id="PF00067">
    <property type="entry name" value="p450"/>
    <property type="match status" value="1"/>
</dbReference>
<organism evidence="15 16">
    <name type="scientific">Papilio machaon</name>
    <name type="common">Old World swallowtail butterfly</name>
    <dbReference type="NCBI Taxonomy" id="76193"/>
    <lineage>
        <taxon>Eukaryota</taxon>
        <taxon>Metazoa</taxon>
        <taxon>Ecdysozoa</taxon>
        <taxon>Arthropoda</taxon>
        <taxon>Hexapoda</taxon>
        <taxon>Insecta</taxon>
        <taxon>Pterygota</taxon>
        <taxon>Neoptera</taxon>
        <taxon>Endopterygota</taxon>
        <taxon>Lepidoptera</taxon>
        <taxon>Glossata</taxon>
        <taxon>Ditrysia</taxon>
        <taxon>Papilionoidea</taxon>
        <taxon>Papilionidae</taxon>
        <taxon>Papilioninae</taxon>
        <taxon>Papilio</taxon>
    </lineage>
</organism>
<accession>A0A194RMA7</accession>
<dbReference type="InterPro" id="IPR001128">
    <property type="entry name" value="Cyt_P450"/>
</dbReference>
<comment type="cofactor">
    <cofactor evidence="1">
        <name>heme</name>
        <dbReference type="ChEBI" id="CHEBI:30413"/>
    </cofactor>
</comment>
<evidence type="ECO:0000256" key="12">
    <source>
        <dbReference type="ARBA" id="ARBA00023033"/>
    </source>
</evidence>
<evidence type="ECO:0000256" key="11">
    <source>
        <dbReference type="ARBA" id="ARBA00023004"/>
    </source>
</evidence>
<evidence type="ECO:0000256" key="5">
    <source>
        <dbReference type="ARBA" id="ARBA00012109"/>
    </source>
</evidence>
<comment type="catalytic activity">
    <reaction evidence="14">
        <text>an organic molecule + reduced [NADPH--hemoprotein reductase] + O2 = an alcohol + oxidized [NADPH--hemoprotein reductase] + H2O + H(+)</text>
        <dbReference type="Rhea" id="RHEA:17149"/>
        <dbReference type="Rhea" id="RHEA-COMP:11964"/>
        <dbReference type="Rhea" id="RHEA-COMP:11965"/>
        <dbReference type="ChEBI" id="CHEBI:15377"/>
        <dbReference type="ChEBI" id="CHEBI:15378"/>
        <dbReference type="ChEBI" id="CHEBI:15379"/>
        <dbReference type="ChEBI" id="CHEBI:30879"/>
        <dbReference type="ChEBI" id="CHEBI:57618"/>
        <dbReference type="ChEBI" id="CHEBI:58210"/>
        <dbReference type="ChEBI" id="CHEBI:142491"/>
        <dbReference type="EC" id="1.14.14.1"/>
    </reaction>
</comment>
<dbReference type="PANTHER" id="PTHR24292:SF100">
    <property type="entry name" value="CYTOCHROME P450 6A16, ISOFORM B-RELATED"/>
    <property type="match status" value="1"/>
</dbReference>
<dbReference type="STRING" id="76193.A0A194RMA7"/>